<dbReference type="PRINTS" id="PR00146">
    <property type="entry name" value="DHPICSNTHASE"/>
</dbReference>
<name>A0A5M6IER2_9PROT</name>
<proteinExistence type="inferred from homology"/>
<dbReference type="SUPFAM" id="SSF51569">
    <property type="entry name" value="Aldolase"/>
    <property type="match status" value="1"/>
</dbReference>
<dbReference type="PANTHER" id="PTHR12128:SF66">
    <property type="entry name" value="4-HYDROXY-2-OXOGLUTARATE ALDOLASE, MITOCHONDRIAL"/>
    <property type="match status" value="1"/>
</dbReference>
<feature type="active site" description="Proton donor/acceptor" evidence="4">
    <location>
        <position position="141"/>
    </location>
</feature>
<comment type="similarity">
    <text evidence="1 3">Belongs to the DapA family.</text>
</comment>
<dbReference type="RefSeq" id="WP_150061203.1">
    <property type="nucleotide sequence ID" value="NZ_JACHII010000005.1"/>
</dbReference>
<dbReference type="GO" id="GO:0008840">
    <property type="term" value="F:4-hydroxy-tetrahydrodipicolinate synthase activity"/>
    <property type="evidence" value="ECO:0007669"/>
    <property type="project" value="TreeGrafter"/>
</dbReference>
<evidence type="ECO:0000256" key="1">
    <source>
        <dbReference type="ARBA" id="ARBA00007592"/>
    </source>
</evidence>
<dbReference type="Pfam" id="PF00701">
    <property type="entry name" value="DHDPS"/>
    <property type="match status" value="1"/>
</dbReference>
<dbReference type="CDD" id="cd00408">
    <property type="entry name" value="DHDPS-like"/>
    <property type="match status" value="1"/>
</dbReference>
<dbReference type="Proteomes" id="UP000324065">
    <property type="component" value="Unassembled WGS sequence"/>
</dbReference>
<keyword evidence="6" id="KW-1185">Reference proteome</keyword>
<dbReference type="PANTHER" id="PTHR12128">
    <property type="entry name" value="DIHYDRODIPICOLINATE SYNTHASE"/>
    <property type="match status" value="1"/>
</dbReference>
<evidence type="ECO:0000256" key="2">
    <source>
        <dbReference type="ARBA" id="ARBA00023239"/>
    </source>
</evidence>
<evidence type="ECO:0000256" key="4">
    <source>
        <dbReference type="PIRSR" id="PIRSR001365-1"/>
    </source>
</evidence>
<comment type="caution">
    <text evidence="5">The sequence shown here is derived from an EMBL/GenBank/DDBJ whole genome shotgun (WGS) entry which is preliminary data.</text>
</comment>
<sequence>MKTTDEAFERSKGLFNICVTPFTADGALNKEALATNMERVIGMGFDGVLIGGTYGEFPAMTTEERADLFRTAVDIAGDRVPLLLCSAASDPRVCRDLTTLASDLGGLPMVTAPYVSEVTEGHIQAYFKQMATHSKIGIMIYNAPGIGITLSPSLIEALSDIPGVVALKQGDLNPTTVDRIVGRVGGKIRVLAASDLAMLGPIATGFDGFSSTNSCALPEIIQGTYKALVSGQFDTARSLNQVWFPLRELCRAFGQPQTTKAMMDLRGWVGGPVRAPLLPLTETERATLTKTMATVAETAGPRALSLAA</sequence>
<feature type="active site" description="Schiff-base intermediate with substrate" evidence="4">
    <location>
        <position position="168"/>
    </location>
</feature>
<evidence type="ECO:0000313" key="6">
    <source>
        <dbReference type="Proteomes" id="UP000324065"/>
    </source>
</evidence>
<dbReference type="OrthoDB" id="8995637at2"/>
<dbReference type="InterPro" id="IPR002220">
    <property type="entry name" value="DapA-like"/>
</dbReference>
<dbReference type="Gene3D" id="3.20.20.70">
    <property type="entry name" value="Aldolase class I"/>
    <property type="match status" value="1"/>
</dbReference>
<dbReference type="SMART" id="SM01130">
    <property type="entry name" value="DHDPS"/>
    <property type="match status" value="1"/>
</dbReference>
<reference evidence="5 6" key="1">
    <citation type="submission" date="2019-09" db="EMBL/GenBank/DDBJ databases">
        <title>Genome sequence of Roseospira marina, one of the more divergent members of the non-sulfur purple photosynthetic bacterial family, the Rhodospirillaceae.</title>
        <authorList>
            <person name="Meyer T."/>
            <person name="Kyndt J."/>
        </authorList>
    </citation>
    <scope>NUCLEOTIDE SEQUENCE [LARGE SCALE GENOMIC DNA]</scope>
    <source>
        <strain evidence="5 6">DSM 15113</strain>
    </source>
</reference>
<dbReference type="EMBL" id="VWPJ01000003">
    <property type="protein sequence ID" value="KAA5606602.1"/>
    <property type="molecule type" value="Genomic_DNA"/>
</dbReference>
<dbReference type="PIRSF" id="PIRSF001365">
    <property type="entry name" value="DHDPS"/>
    <property type="match status" value="1"/>
</dbReference>
<accession>A0A5M6IER2</accession>
<dbReference type="InterPro" id="IPR013785">
    <property type="entry name" value="Aldolase_TIM"/>
</dbReference>
<keyword evidence="2 3" id="KW-0456">Lyase</keyword>
<evidence type="ECO:0000313" key="5">
    <source>
        <dbReference type="EMBL" id="KAA5606602.1"/>
    </source>
</evidence>
<protein>
    <submittedName>
        <fullName evidence="5">Dihydrodipicolinate synthase family protein</fullName>
    </submittedName>
</protein>
<gene>
    <name evidence="5" type="ORF">F1188_04490</name>
</gene>
<dbReference type="AlphaFoldDB" id="A0A5M6IER2"/>
<organism evidence="5 6">
    <name type="scientific">Roseospira marina</name>
    <dbReference type="NCBI Taxonomy" id="140057"/>
    <lineage>
        <taxon>Bacteria</taxon>
        <taxon>Pseudomonadati</taxon>
        <taxon>Pseudomonadota</taxon>
        <taxon>Alphaproteobacteria</taxon>
        <taxon>Rhodospirillales</taxon>
        <taxon>Rhodospirillaceae</taxon>
        <taxon>Roseospira</taxon>
    </lineage>
</organism>
<evidence type="ECO:0000256" key="3">
    <source>
        <dbReference type="PIRNR" id="PIRNR001365"/>
    </source>
</evidence>